<comment type="caution">
    <text evidence="1">The sequence shown here is derived from an EMBL/GenBank/DDBJ whole genome shotgun (WGS) entry which is preliminary data.</text>
</comment>
<name>A0A0W8G0U0_9ZZZZ</name>
<protein>
    <submittedName>
        <fullName evidence="1">Uncharacterized protein</fullName>
    </submittedName>
</protein>
<gene>
    <name evidence="1" type="ORF">ASZ90_003595</name>
</gene>
<proteinExistence type="predicted"/>
<reference evidence="1" key="1">
    <citation type="journal article" date="2015" name="Proc. Natl. Acad. Sci. U.S.A.">
        <title>Networks of energetic and metabolic interactions define dynamics in microbial communities.</title>
        <authorList>
            <person name="Embree M."/>
            <person name="Liu J.K."/>
            <person name="Al-Bassam M.M."/>
            <person name="Zengler K."/>
        </authorList>
    </citation>
    <scope>NUCLEOTIDE SEQUENCE</scope>
</reference>
<dbReference type="EMBL" id="LNQE01000439">
    <property type="protein sequence ID" value="KUG26558.1"/>
    <property type="molecule type" value="Genomic_DNA"/>
</dbReference>
<organism evidence="1">
    <name type="scientific">hydrocarbon metagenome</name>
    <dbReference type="NCBI Taxonomy" id="938273"/>
    <lineage>
        <taxon>unclassified sequences</taxon>
        <taxon>metagenomes</taxon>
        <taxon>ecological metagenomes</taxon>
    </lineage>
</organism>
<dbReference type="AlphaFoldDB" id="A0A0W8G0U0"/>
<accession>A0A0W8G0U0</accession>
<evidence type="ECO:0000313" key="1">
    <source>
        <dbReference type="EMBL" id="KUG26558.1"/>
    </source>
</evidence>
<sequence length="47" mass="5465">MREAMTVIYFEDGATFTSEDNRSKDHKSCWGLEHGEIIDTQYTPKII</sequence>